<accession>A0ABM1VTQ1</accession>
<dbReference type="PROSITE" id="PS00941">
    <property type="entry name" value="CARBOXYLESTERASE_B_2"/>
    <property type="match status" value="1"/>
</dbReference>
<dbReference type="InterPro" id="IPR029058">
    <property type="entry name" value="AB_hydrolase_fold"/>
</dbReference>
<dbReference type="Gene3D" id="3.40.50.1820">
    <property type="entry name" value="alpha/beta hydrolase"/>
    <property type="match status" value="1"/>
</dbReference>
<evidence type="ECO:0000256" key="2">
    <source>
        <dbReference type="ARBA" id="ARBA00022729"/>
    </source>
</evidence>
<evidence type="ECO:0000256" key="3">
    <source>
        <dbReference type="ARBA" id="ARBA00022801"/>
    </source>
</evidence>
<evidence type="ECO:0000313" key="7">
    <source>
        <dbReference type="RefSeq" id="XP_035825793.1"/>
    </source>
</evidence>
<dbReference type="GeneID" id="101862873"/>
<evidence type="ECO:0000256" key="1">
    <source>
        <dbReference type="ARBA" id="ARBA00005964"/>
    </source>
</evidence>
<keyword evidence="3 4" id="KW-0378">Hydrolase</keyword>
<evidence type="ECO:0000256" key="4">
    <source>
        <dbReference type="RuleBase" id="RU361235"/>
    </source>
</evidence>
<protein>
    <recommendedName>
        <fullName evidence="4">Carboxylic ester hydrolase</fullName>
        <ecNumber evidence="4">3.1.1.-</ecNumber>
    </recommendedName>
</protein>
<feature type="signal peptide" evidence="4">
    <location>
        <begin position="1"/>
        <end position="16"/>
    </location>
</feature>
<evidence type="ECO:0000313" key="6">
    <source>
        <dbReference type="Proteomes" id="UP000694888"/>
    </source>
</evidence>
<keyword evidence="6" id="KW-1185">Reference proteome</keyword>
<keyword evidence="2 4" id="KW-0732">Signal</keyword>
<feature type="domain" description="Carboxylesterase type B" evidence="5">
    <location>
        <begin position="35"/>
        <end position="539"/>
    </location>
</feature>
<sequence length="571" mass="62079">MASAWLLQALFTTVLSNEILQARQAGTHDKFLLANTTSGTLRGRVDSGLPVPVARFAGIPYAKAPTGPLRFKAPASPDKWTGVRDALVFGDECLQRVAANDAFRDPNAPHSEDCLYLNVYTPTKRTSSAPLPVMVFIHGGGYNSGSGSSYDASYVASKGVVFVTINYRLDLFGFLSTEDDIMPGNYGMLDQVAALKWVKNNIASFGGDPNLVTIVGQSAGSASVSLLTLSPLAKGLFHRAIMESGSALSPWAVEYPGNRMTHRIAARLISNAVNCNDLNNSSALLSCLQKVDANTLLKASLGITRAVQATLINVPRVETTFGFLPDKPTALLSRGQFSHVDTLRGFNSDEFGGIIPALAGPQPVTREVAKQIWRGQLAQFTDIDREKVLKSMEATFLTGKTTTDAIQRGTLDGVDYFVFGAPMVSELEKVVSKAPEKKHYLYQFNYRPSFSKAPQWMSALHGQEMIFWFDAQIKLITDKGNGIPTLNDRLVSLEIMGRWTNFAKTGNPTSTIPNAQATWNQYRSGAPNYLLINSASEAKRLYSPRVATDFYRKVLDSLQGPSSNSITPIVG</sequence>
<dbReference type="InterPro" id="IPR019826">
    <property type="entry name" value="Carboxylesterase_B_AS"/>
</dbReference>
<evidence type="ECO:0000259" key="5">
    <source>
        <dbReference type="Pfam" id="PF00135"/>
    </source>
</evidence>
<dbReference type="RefSeq" id="XP_035825793.1">
    <property type="nucleotide sequence ID" value="XM_035969900.1"/>
</dbReference>
<dbReference type="InterPro" id="IPR051093">
    <property type="entry name" value="Neuroligin/BSAL"/>
</dbReference>
<dbReference type="EC" id="3.1.1.-" evidence="4"/>
<name>A0ABM1VTQ1_APLCA</name>
<gene>
    <name evidence="7" type="primary">LOC101862873</name>
</gene>
<reference evidence="7" key="1">
    <citation type="submission" date="2025-08" db="UniProtKB">
        <authorList>
            <consortium name="RefSeq"/>
        </authorList>
    </citation>
    <scope>IDENTIFICATION</scope>
</reference>
<comment type="similarity">
    <text evidence="1 4">Belongs to the type-B carboxylesterase/lipase family.</text>
</comment>
<proteinExistence type="inferred from homology"/>
<dbReference type="PROSITE" id="PS00122">
    <property type="entry name" value="CARBOXYLESTERASE_B_1"/>
    <property type="match status" value="1"/>
</dbReference>
<dbReference type="InterPro" id="IPR002018">
    <property type="entry name" value="CarbesteraseB"/>
</dbReference>
<dbReference type="SUPFAM" id="SSF53474">
    <property type="entry name" value="alpha/beta-Hydrolases"/>
    <property type="match status" value="1"/>
</dbReference>
<feature type="chain" id="PRO_5045006845" description="Carboxylic ester hydrolase" evidence="4">
    <location>
        <begin position="17"/>
        <end position="571"/>
    </location>
</feature>
<dbReference type="Pfam" id="PF00135">
    <property type="entry name" value="COesterase"/>
    <property type="match status" value="1"/>
</dbReference>
<dbReference type="Proteomes" id="UP000694888">
    <property type="component" value="Unplaced"/>
</dbReference>
<organism evidence="6 7">
    <name type="scientific">Aplysia californica</name>
    <name type="common">California sea hare</name>
    <dbReference type="NCBI Taxonomy" id="6500"/>
    <lineage>
        <taxon>Eukaryota</taxon>
        <taxon>Metazoa</taxon>
        <taxon>Spiralia</taxon>
        <taxon>Lophotrochozoa</taxon>
        <taxon>Mollusca</taxon>
        <taxon>Gastropoda</taxon>
        <taxon>Heterobranchia</taxon>
        <taxon>Euthyneura</taxon>
        <taxon>Tectipleura</taxon>
        <taxon>Aplysiida</taxon>
        <taxon>Aplysioidea</taxon>
        <taxon>Aplysiidae</taxon>
        <taxon>Aplysia</taxon>
    </lineage>
</organism>
<dbReference type="PANTHER" id="PTHR43903">
    <property type="entry name" value="NEUROLIGIN"/>
    <property type="match status" value="1"/>
</dbReference>
<dbReference type="InterPro" id="IPR019819">
    <property type="entry name" value="Carboxylesterase_B_CS"/>
</dbReference>